<feature type="compositionally biased region" description="Acidic residues" evidence="1">
    <location>
        <begin position="17"/>
        <end position="40"/>
    </location>
</feature>
<reference evidence="2" key="1">
    <citation type="journal article" date="2015" name="Nature">
        <title>Complex archaea that bridge the gap between prokaryotes and eukaryotes.</title>
        <authorList>
            <person name="Spang A."/>
            <person name="Saw J.H."/>
            <person name="Jorgensen S.L."/>
            <person name="Zaremba-Niedzwiedzka K."/>
            <person name="Martijn J."/>
            <person name="Lind A.E."/>
            <person name="van Eijk R."/>
            <person name="Schleper C."/>
            <person name="Guy L."/>
            <person name="Ettema T.J."/>
        </authorList>
    </citation>
    <scope>NUCLEOTIDE SEQUENCE</scope>
</reference>
<evidence type="ECO:0000256" key="1">
    <source>
        <dbReference type="SAM" id="MobiDB-lite"/>
    </source>
</evidence>
<name>A0A0F9FKU0_9ZZZZ</name>
<protein>
    <submittedName>
        <fullName evidence="2">Uncharacterized protein</fullName>
    </submittedName>
</protein>
<gene>
    <name evidence="2" type="ORF">LCGC14_1938920</name>
</gene>
<sequence length="76" mass="8827">MMDLFSYAKKQAPVQEPEPEDQPENDQEEEQDEGFEDYEGEENYLKVWACGPGKKKVLCHSITWPHGEPMPRRTAT</sequence>
<dbReference type="EMBL" id="LAZR01020950">
    <property type="protein sequence ID" value="KKL87014.1"/>
    <property type="molecule type" value="Genomic_DNA"/>
</dbReference>
<organism evidence="2">
    <name type="scientific">marine sediment metagenome</name>
    <dbReference type="NCBI Taxonomy" id="412755"/>
    <lineage>
        <taxon>unclassified sequences</taxon>
        <taxon>metagenomes</taxon>
        <taxon>ecological metagenomes</taxon>
    </lineage>
</organism>
<feature type="region of interest" description="Disordered" evidence="1">
    <location>
        <begin position="1"/>
        <end position="40"/>
    </location>
</feature>
<evidence type="ECO:0000313" key="2">
    <source>
        <dbReference type="EMBL" id="KKL87014.1"/>
    </source>
</evidence>
<dbReference type="AlphaFoldDB" id="A0A0F9FKU0"/>
<proteinExistence type="predicted"/>
<accession>A0A0F9FKU0</accession>
<comment type="caution">
    <text evidence="2">The sequence shown here is derived from an EMBL/GenBank/DDBJ whole genome shotgun (WGS) entry which is preliminary data.</text>
</comment>